<proteinExistence type="predicted"/>
<evidence type="ECO:0000259" key="1">
    <source>
        <dbReference type="Pfam" id="PF20250"/>
    </source>
</evidence>
<organism evidence="2 3">
    <name type="scientific">Pelotomaculum propionicicum</name>
    <dbReference type="NCBI Taxonomy" id="258475"/>
    <lineage>
        <taxon>Bacteria</taxon>
        <taxon>Bacillati</taxon>
        <taxon>Bacillota</taxon>
        <taxon>Clostridia</taxon>
        <taxon>Eubacteriales</taxon>
        <taxon>Desulfotomaculaceae</taxon>
        <taxon>Pelotomaculum</taxon>
    </lineage>
</organism>
<dbReference type="AlphaFoldDB" id="A0A4Y7RNN7"/>
<gene>
    <name evidence="2" type="ORF">Pmgp_02479</name>
</gene>
<sequence length="599" mass="64258">MIDDSMETKSMENGFAGVWVKGGKVYVKNPVSDGVSVLTITPCTGVDLYINGNQITGRTIVKEKDEIVLKPSVIEEPGSFQLVVAPDGLSVTLQVKTGTTTRYIVEDAGPETDLVLRSVSRVEDTCPFTLVQILQELSRKNVTFGIKHSEIQAIYAKPASGSYLIAEGEAPGETTNDRIDLKFPTGPEGQKADNIGDKVDFRDIGEITSVDAGNLLAERHPGVQGKSGRKVNGALIIPPKPVVHELGAGKGVEVSPDGNKAVALISGRPIVKKLGNRCMIDVDPVLHKKGDIDISTGNIRFKGDVVVHGNVCEGMTLQAAGKIHIMGMIFSAQIAAQGDITAVQNITGGNLVAGGNNSFFKAFNKLLESLYNDFFELTQVVSGMAEQASKKNIKTGQLVQLLIDKKYGRIPGFINEIIKLTGNNTFILSREMVDLVGLLEKKLSGLNVLKIESYDELEKVLLEIKEGRRIIENMAKNKANITFSYAVNSRIESSGDVKVEGGGCINTTINAGGNVSIKGVFRGGEINATGDIILNEAGSEMGARTLIKTESGRKVYIRKAFEGVRVQVGDRLASVTSTQTNIKAELDEAGVLMIYHAGK</sequence>
<evidence type="ECO:0000313" key="2">
    <source>
        <dbReference type="EMBL" id="TEB10282.1"/>
    </source>
</evidence>
<dbReference type="Pfam" id="PF03961">
    <property type="entry name" value="FapA"/>
    <property type="match status" value="1"/>
</dbReference>
<dbReference type="EMBL" id="QFFZ01000029">
    <property type="protein sequence ID" value="TEB10282.1"/>
    <property type="molecule type" value="Genomic_DNA"/>
</dbReference>
<dbReference type="InterPro" id="IPR036145">
    <property type="entry name" value="MinC_C_sf"/>
</dbReference>
<evidence type="ECO:0000313" key="3">
    <source>
        <dbReference type="Proteomes" id="UP000297597"/>
    </source>
</evidence>
<dbReference type="GO" id="GO:0000902">
    <property type="term" value="P:cell morphogenesis"/>
    <property type="evidence" value="ECO:0007669"/>
    <property type="project" value="InterPro"/>
</dbReference>
<dbReference type="InterPro" id="IPR046865">
    <property type="entry name" value="FapA_b_solenoid"/>
</dbReference>
<accession>A0A4Y7RNN7</accession>
<dbReference type="InterPro" id="IPR046866">
    <property type="entry name" value="FapA_N"/>
</dbReference>
<dbReference type="PANTHER" id="PTHR38032:SF1">
    <property type="entry name" value="RNA-BINDING PROTEIN KHPB N-TERMINAL DOMAIN-CONTAINING PROTEIN"/>
    <property type="match status" value="1"/>
</dbReference>
<dbReference type="InterPro" id="IPR005646">
    <property type="entry name" value="FapA"/>
</dbReference>
<name>A0A4Y7RNN7_9FIRM</name>
<reference evidence="2 3" key="1">
    <citation type="journal article" date="2018" name="Environ. Microbiol.">
        <title>Novel energy conservation strategies and behaviour of Pelotomaculum schinkii driving syntrophic propionate catabolism.</title>
        <authorList>
            <person name="Hidalgo-Ahumada C.A.P."/>
            <person name="Nobu M.K."/>
            <person name="Narihiro T."/>
            <person name="Tamaki H."/>
            <person name="Liu W.T."/>
            <person name="Kamagata Y."/>
            <person name="Stams A.J.M."/>
            <person name="Imachi H."/>
            <person name="Sousa D.Z."/>
        </authorList>
    </citation>
    <scope>NUCLEOTIDE SEQUENCE [LARGE SCALE GENOMIC DNA]</scope>
    <source>
        <strain evidence="2 3">MGP</strain>
    </source>
</reference>
<dbReference type="SUPFAM" id="SSF63848">
    <property type="entry name" value="Cell-division inhibitor MinC, C-terminal domain"/>
    <property type="match status" value="1"/>
</dbReference>
<dbReference type="Pfam" id="PF20250">
    <property type="entry name" value="FapA_N"/>
    <property type="match status" value="1"/>
</dbReference>
<comment type="caution">
    <text evidence="2">The sequence shown here is derived from an EMBL/GenBank/DDBJ whole genome shotgun (WGS) entry which is preliminary data.</text>
</comment>
<dbReference type="Proteomes" id="UP000297597">
    <property type="component" value="Unassembled WGS sequence"/>
</dbReference>
<dbReference type="PANTHER" id="PTHR38032">
    <property type="entry name" value="POLYMERASE-RELATED"/>
    <property type="match status" value="1"/>
</dbReference>
<keyword evidence="3" id="KW-1185">Reference proteome</keyword>
<feature type="domain" description="Flagellar Assembly Protein A N-terminal region" evidence="1">
    <location>
        <begin position="81"/>
        <end position="273"/>
    </location>
</feature>
<protein>
    <recommendedName>
        <fullName evidence="1">Flagellar Assembly Protein A N-terminal region domain-containing protein</fullName>
    </recommendedName>
</protein>